<dbReference type="ExpressionAtlas" id="A0A1D6K658">
    <property type="expression patterns" value="baseline and differential"/>
</dbReference>
<name>A0A1D6K658_MAIZE</name>
<dbReference type="PANTHER" id="PTHR33788">
    <property type="entry name" value="OS07G0114300 PROTEIN"/>
    <property type="match status" value="1"/>
</dbReference>
<dbReference type="Gene3D" id="4.10.1050.10">
    <property type="entry name" value="At2g23090-like"/>
    <property type="match status" value="2"/>
</dbReference>
<dbReference type="InterPro" id="IPR026939">
    <property type="entry name" value="ZNF706/At2g23090_sf"/>
</dbReference>
<feature type="domain" description="At2g23090-like zinc-binding" evidence="3">
    <location>
        <begin position="63"/>
        <end position="99"/>
    </location>
</feature>
<dbReference type="SUPFAM" id="SSF118359">
    <property type="entry name" value="Expressed protein At2g23090/F21P24.15"/>
    <property type="match status" value="2"/>
</dbReference>
<dbReference type="InterPro" id="IPR039438">
    <property type="entry name" value="At2g23090-like_Znf"/>
</dbReference>
<dbReference type="InParanoid" id="A0A1D6K658"/>
<dbReference type="FunCoup" id="A0A1D6K658">
    <property type="interactions" value="957"/>
</dbReference>
<dbReference type="AlphaFoldDB" id="A0A1D6K658"/>
<dbReference type="InterPro" id="IPR039713">
    <property type="entry name" value="At2g23090-like"/>
</dbReference>
<dbReference type="STRING" id="4577.A0A1D6K658"/>
<evidence type="ECO:0000256" key="1">
    <source>
        <dbReference type="SAM" id="MobiDB-lite"/>
    </source>
</evidence>
<dbReference type="EMBL" id="CM007647">
    <property type="protein sequence ID" value="ONL99053.1"/>
    <property type="molecule type" value="Genomic_DNA"/>
</dbReference>
<evidence type="ECO:0000313" key="4">
    <source>
        <dbReference type="EMBL" id="ONL99053.1"/>
    </source>
</evidence>
<accession>A0A1D6K658</accession>
<reference evidence="4" key="1">
    <citation type="submission" date="2015-12" db="EMBL/GenBank/DDBJ databases">
        <title>Update maize B73 reference genome by single molecule sequencing technologies.</title>
        <authorList>
            <consortium name="Maize Genome Sequencing Project"/>
            <person name="Ware D."/>
        </authorList>
    </citation>
    <scope>NUCLEOTIDE SEQUENCE [LARGE SCALE GENOMIC DNA]</scope>
    <source>
        <tissue evidence="4">Seedling</tissue>
    </source>
</reference>
<protein>
    <submittedName>
        <fullName evidence="4">Zinc-binding protein</fullName>
    </submittedName>
</protein>
<dbReference type="Pfam" id="PF04419">
    <property type="entry name" value="SERF-like_N"/>
    <property type="match status" value="1"/>
</dbReference>
<proteinExistence type="predicted"/>
<organism evidence="4">
    <name type="scientific">Zea mays</name>
    <name type="common">Maize</name>
    <dbReference type="NCBI Taxonomy" id="4577"/>
    <lineage>
        <taxon>Eukaryota</taxon>
        <taxon>Viridiplantae</taxon>
        <taxon>Streptophyta</taxon>
        <taxon>Embryophyta</taxon>
        <taxon>Tracheophyta</taxon>
        <taxon>Spermatophyta</taxon>
        <taxon>Magnoliopsida</taxon>
        <taxon>Liliopsida</taxon>
        <taxon>Poales</taxon>
        <taxon>Poaceae</taxon>
        <taxon>PACMAD clade</taxon>
        <taxon>Panicoideae</taxon>
        <taxon>Andropogonodae</taxon>
        <taxon>Andropogoneae</taxon>
        <taxon>Tripsacinae</taxon>
        <taxon>Zea</taxon>
    </lineage>
</organism>
<evidence type="ECO:0000259" key="3">
    <source>
        <dbReference type="Pfam" id="PF12907"/>
    </source>
</evidence>
<dbReference type="Pfam" id="PF12907">
    <property type="entry name" value="zf-met2"/>
    <property type="match status" value="1"/>
</dbReference>
<evidence type="ECO:0000259" key="2">
    <source>
        <dbReference type="Pfam" id="PF04419"/>
    </source>
</evidence>
<dbReference type="InterPro" id="IPR007513">
    <property type="entry name" value="SERF-like_N"/>
</dbReference>
<feature type="compositionally biased region" description="Basic and acidic residues" evidence="1">
    <location>
        <begin position="11"/>
        <end position="21"/>
    </location>
</feature>
<gene>
    <name evidence="4" type="ORF">ZEAMMB73_Zm00001d029595</name>
</gene>
<dbReference type="SMR" id="A0A1D6K658"/>
<sequence>MGGGNGQKSKMARERNLEKNKGAKGARLFSLFLQRPPFRFLDAMCSLRAIALGGRSDLMDLRCKVCMQTFMCTTTEVKCREHAEAKHPKTDVYQCFPHLKK</sequence>
<feature type="domain" description="Small EDRK-rich factor-like N-terminal" evidence="2">
    <location>
        <begin position="3"/>
        <end position="26"/>
    </location>
</feature>
<feature type="region of interest" description="Disordered" evidence="1">
    <location>
        <begin position="1"/>
        <end position="22"/>
    </location>
</feature>
<dbReference type="PANTHER" id="PTHR33788:SF1">
    <property type="entry name" value="ZINC-BINDING PROTEIN"/>
    <property type="match status" value="1"/>
</dbReference>
<dbReference type="IntAct" id="A0A1D6K658">
    <property type="interactions" value="12"/>
</dbReference>